<reference evidence="15 16" key="1">
    <citation type="submission" date="2016-10" db="EMBL/GenBank/DDBJ databases">
        <authorList>
            <person name="Varghese N."/>
            <person name="Submissions S."/>
        </authorList>
    </citation>
    <scope>NUCLEOTIDE SEQUENCE [LARGE SCALE GENOMIC DNA]</scope>
    <source>
        <strain evidence="15 16">DSM 17997</strain>
    </source>
</reference>
<feature type="domain" description="YrdC-like" evidence="14">
    <location>
        <begin position="5"/>
        <end position="191"/>
    </location>
</feature>
<comment type="subcellular location">
    <subcellularLocation>
        <location evidence="1 13">Cytoplasm</location>
    </subcellularLocation>
</comment>
<keyword evidence="6 13" id="KW-0808">Transferase</keyword>
<evidence type="ECO:0000256" key="7">
    <source>
        <dbReference type="ARBA" id="ARBA00022694"/>
    </source>
</evidence>
<dbReference type="PANTHER" id="PTHR17490:SF16">
    <property type="entry name" value="THREONYLCARBAMOYL-AMP SYNTHASE"/>
    <property type="match status" value="1"/>
</dbReference>
<evidence type="ECO:0000256" key="5">
    <source>
        <dbReference type="ARBA" id="ARBA00022490"/>
    </source>
</evidence>
<dbReference type="Pfam" id="PF03481">
    <property type="entry name" value="Sua5_C"/>
    <property type="match status" value="1"/>
</dbReference>
<accession>A0A1H3QMZ1</accession>
<evidence type="ECO:0000256" key="3">
    <source>
        <dbReference type="ARBA" id="ARBA00012584"/>
    </source>
</evidence>
<evidence type="ECO:0000256" key="13">
    <source>
        <dbReference type="PIRNR" id="PIRNR004930"/>
    </source>
</evidence>
<evidence type="ECO:0000256" key="12">
    <source>
        <dbReference type="ARBA" id="ARBA00048366"/>
    </source>
</evidence>
<name>A0A1H3QMZ1_9BACT</name>
<dbReference type="SUPFAM" id="SSF55821">
    <property type="entry name" value="YrdC/RibB"/>
    <property type="match status" value="1"/>
</dbReference>
<dbReference type="InterPro" id="IPR038385">
    <property type="entry name" value="Sua5/YwlC_C"/>
</dbReference>
<keyword evidence="7 13" id="KW-0819">tRNA processing</keyword>
<dbReference type="InterPro" id="IPR010923">
    <property type="entry name" value="T(6)A37_SUA5"/>
</dbReference>
<dbReference type="InterPro" id="IPR006070">
    <property type="entry name" value="Sua5-like_dom"/>
</dbReference>
<dbReference type="InterPro" id="IPR017945">
    <property type="entry name" value="DHBP_synth_RibB-like_a/b_dom"/>
</dbReference>
<evidence type="ECO:0000256" key="11">
    <source>
        <dbReference type="ARBA" id="ARBA00029774"/>
    </source>
</evidence>
<dbReference type="RefSeq" id="WP_019597376.1">
    <property type="nucleotide sequence ID" value="NZ_FNQC01000006.1"/>
</dbReference>
<comment type="similarity">
    <text evidence="2 13">Belongs to the SUA5 family.</text>
</comment>
<dbReference type="EMBL" id="FNQC01000006">
    <property type="protein sequence ID" value="SDZ14747.1"/>
    <property type="molecule type" value="Genomic_DNA"/>
</dbReference>
<keyword evidence="16" id="KW-1185">Reference proteome</keyword>
<evidence type="ECO:0000256" key="1">
    <source>
        <dbReference type="ARBA" id="ARBA00004496"/>
    </source>
</evidence>
<evidence type="ECO:0000256" key="4">
    <source>
        <dbReference type="ARBA" id="ARBA00015492"/>
    </source>
</evidence>
<evidence type="ECO:0000313" key="16">
    <source>
        <dbReference type="Proteomes" id="UP000199663"/>
    </source>
</evidence>
<proteinExistence type="inferred from homology"/>
<organism evidence="15 16">
    <name type="scientific">Rhodonellum ikkaensis</name>
    <dbReference type="NCBI Taxonomy" id="336829"/>
    <lineage>
        <taxon>Bacteria</taxon>
        <taxon>Pseudomonadati</taxon>
        <taxon>Bacteroidota</taxon>
        <taxon>Cytophagia</taxon>
        <taxon>Cytophagales</taxon>
        <taxon>Cytophagaceae</taxon>
        <taxon>Rhodonellum</taxon>
    </lineage>
</organism>
<dbReference type="PROSITE" id="PS51163">
    <property type="entry name" value="YRDC"/>
    <property type="match status" value="1"/>
</dbReference>
<sequence>MAAIGKDITTAKGLLESGELVGIPTETVYGLAGNAFDPDAVAKIFAVKDRPSFDPLIIHTASLHQVSDFTTHIPDSLFLLAKKYWPGPLTLLLERKPNISDLVTSGLDTVAVRVPQHPLALSLLASLDFPLAAPSANPFGYISPTQADHVNAQLGDKIPYILDGGDCKVGLESTIVGMENGQVTVYRLGGLDIDAIESVVGRVVVKTHSSSNPKSPGMLKSHYAPKKPFVLGNLKELVNSCISEKKTFAVLSFKKHFAEIPETQQLDLSPTGDLDEAAKNLFAAMRALDSMDVSVILAELLPEEGLGRAINDRLRRAAADNKQGLHHSS</sequence>
<dbReference type="Gene3D" id="3.40.50.11030">
    <property type="entry name" value="Threonylcarbamoyl-AMP synthase, C-terminal domain"/>
    <property type="match status" value="1"/>
</dbReference>
<keyword evidence="8 13" id="KW-0548">Nucleotidyltransferase</keyword>
<evidence type="ECO:0000256" key="10">
    <source>
        <dbReference type="ARBA" id="ARBA00022840"/>
    </source>
</evidence>
<dbReference type="Gene3D" id="3.90.870.10">
    <property type="entry name" value="DHBP synthase"/>
    <property type="match status" value="1"/>
</dbReference>
<dbReference type="Pfam" id="PF01300">
    <property type="entry name" value="Sua5_yciO_yrdC"/>
    <property type="match status" value="1"/>
</dbReference>
<evidence type="ECO:0000256" key="6">
    <source>
        <dbReference type="ARBA" id="ARBA00022679"/>
    </source>
</evidence>
<dbReference type="PIRSF" id="PIRSF004930">
    <property type="entry name" value="Tln_factor_SUA5"/>
    <property type="match status" value="1"/>
</dbReference>
<evidence type="ECO:0000256" key="9">
    <source>
        <dbReference type="ARBA" id="ARBA00022741"/>
    </source>
</evidence>
<comment type="catalytic activity">
    <reaction evidence="12 13">
        <text>L-threonine + hydrogencarbonate + ATP = L-threonylcarbamoyladenylate + diphosphate + H2O</text>
        <dbReference type="Rhea" id="RHEA:36407"/>
        <dbReference type="ChEBI" id="CHEBI:15377"/>
        <dbReference type="ChEBI" id="CHEBI:17544"/>
        <dbReference type="ChEBI" id="CHEBI:30616"/>
        <dbReference type="ChEBI" id="CHEBI:33019"/>
        <dbReference type="ChEBI" id="CHEBI:57926"/>
        <dbReference type="ChEBI" id="CHEBI:73682"/>
        <dbReference type="EC" id="2.7.7.87"/>
    </reaction>
</comment>
<keyword evidence="5 13" id="KW-0963">Cytoplasm</keyword>
<evidence type="ECO:0000256" key="2">
    <source>
        <dbReference type="ARBA" id="ARBA00007663"/>
    </source>
</evidence>
<dbReference type="NCBIfam" id="TIGR00057">
    <property type="entry name" value="L-threonylcarbamoyladenylate synthase"/>
    <property type="match status" value="1"/>
</dbReference>
<evidence type="ECO:0000256" key="8">
    <source>
        <dbReference type="ARBA" id="ARBA00022695"/>
    </source>
</evidence>
<keyword evidence="9 13" id="KW-0547">Nucleotide-binding</keyword>
<dbReference type="Proteomes" id="UP000199663">
    <property type="component" value="Unassembled WGS sequence"/>
</dbReference>
<protein>
    <recommendedName>
        <fullName evidence="4 13">Threonylcarbamoyl-AMP synthase</fullName>
        <shortName evidence="13">TC-AMP synthase</shortName>
        <ecNumber evidence="3 13">2.7.7.87</ecNumber>
    </recommendedName>
    <alternativeName>
        <fullName evidence="11 13">L-threonylcarbamoyladenylate synthase</fullName>
    </alternativeName>
</protein>
<gene>
    <name evidence="15" type="ORF">SAMN05444412_106202</name>
</gene>
<keyword evidence="10 13" id="KW-0067">ATP-binding</keyword>
<dbReference type="InterPro" id="IPR005145">
    <property type="entry name" value="Sua5_C"/>
</dbReference>
<comment type="caution">
    <text evidence="15">The sequence shown here is derived from an EMBL/GenBank/DDBJ whole genome shotgun (WGS) entry which is preliminary data.</text>
</comment>
<evidence type="ECO:0000313" key="15">
    <source>
        <dbReference type="EMBL" id="SDZ14747.1"/>
    </source>
</evidence>
<dbReference type="InterPro" id="IPR050156">
    <property type="entry name" value="TC-AMP_synthase_SUA5"/>
</dbReference>
<evidence type="ECO:0000259" key="14">
    <source>
        <dbReference type="PROSITE" id="PS51163"/>
    </source>
</evidence>
<dbReference type="PANTHER" id="PTHR17490">
    <property type="entry name" value="SUA5"/>
    <property type="match status" value="1"/>
</dbReference>
<comment type="function">
    <text evidence="13">Required for the formation of a threonylcarbamoyl group on adenosine at position 37 (t(6)A37) in tRNAs that read codons beginning with adenine.</text>
</comment>
<dbReference type="EC" id="2.7.7.87" evidence="3 13"/>